<keyword evidence="2" id="KW-0472">Membrane</keyword>
<reference evidence="4 5" key="1">
    <citation type="submission" date="2017-02" db="EMBL/GenBank/DDBJ databases">
        <title>Draft genome sequence of Moraxella pluranimalium CCUG 54913T type strain.</title>
        <authorList>
            <person name="Salva-Serra F."/>
            <person name="Engstrom-Jakobsson H."/>
            <person name="Thorell K."/>
            <person name="Jaen-Luchoro D."/>
            <person name="Gonzales-Siles L."/>
            <person name="Karlsson R."/>
            <person name="Yazdan S."/>
            <person name="Boulund F."/>
            <person name="Johnning A."/>
            <person name="Engstrand L."/>
            <person name="Kristiansson E."/>
            <person name="Moore E."/>
        </authorList>
    </citation>
    <scope>NUCLEOTIDE SEQUENCE [LARGE SCALE GENOMIC DNA]</scope>
    <source>
        <strain evidence="4 5">CCUG 54913</strain>
    </source>
</reference>
<organism evidence="4 5">
    <name type="scientific">Moraxella pluranimalium</name>
    <dbReference type="NCBI Taxonomy" id="470453"/>
    <lineage>
        <taxon>Bacteria</taxon>
        <taxon>Pseudomonadati</taxon>
        <taxon>Pseudomonadota</taxon>
        <taxon>Gammaproteobacteria</taxon>
        <taxon>Moraxellales</taxon>
        <taxon>Moraxellaceae</taxon>
        <taxon>Moraxella</taxon>
    </lineage>
</organism>
<accession>A0A1T0CQK6</accession>
<dbReference type="OrthoDB" id="9798632at2"/>
<dbReference type="InterPro" id="IPR001509">
    <property type="entry name" value="Epimerase_deHydtase"/>
</dbReference>
<evidence type="ECO:0000256" key="2">
    <source>
        <dbReference type="ARBA" id="ARBA00023136"/>
    </source>
</evidence>
<dbReference type="SUPFAM" id="SSF51735">
    <property type="entry name" value="NAD(P)-binding Rossmann-fold domains"/>
    <property type="match status" value="1"/>
</dbReference>
<protein>
    <submittedName>
        <fullName evidence="4">Nucleoside-diphosphate sugar epimerase</fullName>
    </submittedName>
</protein>
<sequence>MKTKAIIIGGSGRVGQALARELATMYETVILITRTQPKVMSENMQVYQVPDFQSLTTTVESISIGEDTDAFSCLGVSKEQTASRDEFYQVNVLYNMEFARVCQSKGVGRFFFLSMTGAENPQYNDELMAKADVEYYLKTLNFQELLIFRLSKLTPINPTLSVTGVRQLLNRTKDTLISAIGFNKAEPLSPSRAAASIAIVAFRLHARASQKSSKQVQIISHEQMCQLTEPKKSKRKFAVVNA</sequence>
<evidence type="ECO:0000259" key="3">
    <source>
        <dbReference type="Pfam" id="PF01370"/>
    </source>
</evidence>
<dbReference type="RefSeq" id="WP_078253792.1">
    <property type="nucleotide sequence ID" value="NZ_MUYU01000009.1"/>
</dbReference>
<dbReference type="Proteomes" id="UP000189800">
    <property type="component" value="Unassembled WGS sequence"/>
</dbReference>
<feature type="domain" description="NAD-dependent epimerase/dehydratase" evidence="3">
    <location>
        <begin position="6"/>
        <end position="114"/>
    </location>
</feature>
<keyword evidence="5" id="KW-1185">Reference proteome</keyword>
<dbReference type="GO" id="GO:0016020">
    <property type="term" value="C:membrane"/>
    <property type="evidence" value="ECO:0007669"/>
    <property type="project" value="UniProtKB-SubCell"/>
</dbReference>
<dbReference type="EMBL" id="MUYU01000009">
    <property type="protein sequence ID" value="OOS24626.1"/>
    <property type="molecule type" value="Genomic_DNA"/>
</dbReference>
<evidence type="ECO:0000313" key="5">
    <source>
        <dbReference type="Proteomes" id="UP000189800"/>
    </source>
</evidence>
<gene>
    <name evidence="4" type="ORF">B0680_04135</name>
</gene>
<evidence type="ECO:0000256" key="1">
    <source>
        <dbReference type="ARBA" id="ARBA00004370"/>
    </source>
</evidence>
<dbReference type="PANTHER" id="PTHR14097:SF7">
    <property type="entry name" value="OXIDOREDUCTASE HTATIP2"/>
    <property type="match status" value="1"/>
</dbReference>
<dbReference type="STRING" id="470453.B0680_04135"/>
<dbReference type="Gene3D" id="3.40.50.720">
    <property type="entry name" value="NAD(P)-binding Rossmann-like Domain"/>
    <property type="match status" value="1"/>
</dbReference>
<comment type="subcellular location">
    <subcellularLocation>
        <location evidence="1">Membrane</location>
    </subcellularLocation>
</comment>
<comment type="caution">
    <text evidence="4">The sequence shown here is derived from an EMBL/GenBank/DDBJ whole genome shotgun (WGS) entry which is preliminary data.</text>
</comment>
<dbReference type="PANTHER" id="PTHR14097">
    <property type="entry name" value="OXIDOREDUCTASE HTATIP2"/>
    <property type="match status" value="1"/>
</dbReference>
<name>A0A1T0CQK6_9GAMM</name>
<proteinExistence type="predicted"/>
<dbReference type="AlphaFoldDB" id="A0A1T0CQK6"/>
<evidence type="ECO:0000313" key="4">
    <source>
        <dbReference type="EMBL" id="OOS24626.1"/>
    </source>
</evidence>
<dbReference type="Pfam" id="PF01370">
    <property type="entry name" value="Epimerase"/>
    <property type="match status" value="1"/>
</dbReference>
<dbReference type="InterPro" id="IPR036291">
    <property type="entry name" value="NAD(P)-bd_dom_sf"/>
</dbReference>